<dbReference type="RefSeq" id="WP_149836738.1">
    <property type="nucleotide sequence ID" value="NZ_VUOC01000001.1"/>
</dbReference>
<comment type="caution">
    <text evidence="1">The sequence shown here is derived from an EMBL/GenBank/DDBJ whole genome shotgun (WGS) entry which is preliminary data.</text>
</comment>
<dbReference type="InterPro" id="IPR043148">
    <property type="entry name" value="TagF_C"/>
</dbReference>
<accession>A0A5B2W549</accession>
<evidence type="ECO:0000313" key="2">
    <source>
        <dbReference type="Proteomes" id="UP000324611"/>
    </source>
</evidence>
<proteinExistence type="predicted"/>
<sequence>MKKKVLFFAREYQADFFPLLRSPKYDAYYVTLTLEEKRRVEAKGQPVFACFEEMYDTLTPDQFPDNYSLTSFASDRFMGSIPLAERRTILGKEIAFWRFALEEGKADAVINETVAIEASEVLFIEAKKREIPYYSWMSLPVPNTFYFQHTPMYNELDQRIQEIQPGDEDFTRAEMYMEKVRQGAGAPFYAQNLKKRGNPVVLLKSFKRWFLAKKQSAKHSRNKSLAVFGNPQQVFGTQMRLYFLSLFRKYRKPEELKQFELVFYPMHFEPEATLRYMSEFYSNQVATMENISKCLKTNQILVVKEHPQQPGMFLTNMFRKLQRNYSNILFLPAEIPTSDLIREATAIVTLTSTAGFEGLILGKPVFVLGKVFYNQCPGVNKIQSYEELRQKLRALSYAKPSAEKVKHFVAQMIRHANTGNPYPHANLCTSDNIAAVTHAIEKQLEI</sequence>
<name>A0A5B2W549_9BACT</name>
<evidence type="ECO:0008006" key="3">
    <source>
        <dbReference type="Google" id="ProtNLM"/>
    </source>
</evidence>
<reference evidence="1 2" key="2">
    <citation type="submission" date="2019-09" db="EMBL/GenBank/DDBJ databases">
        <authorList>
            <person name="Jin C."/>
        </authorList>
    </citation>
    <scope>NUCLEOTIDE SEQUENCE [LARGE SCALE GENOMIC DNA]</scope>
    <source>
        <strain evidence="1 2">BN140078</strain>
    </source>
</reference>
<reference evidence="1 2" key="1">
    <citation type="submission" date="2019-09" db="EMBL/GenBank/DDBJ databases">
        <title>Chitinophaga ginsengihumi sp. nov., isolated from soil of ginseng rhizosphere.</title>
        <authorList>
            <person name="Lee J."/>
        </authorList>
    </citation>
    <scope>NUCLEOTIDE SEQUENCE [LARGE SCALE GENOMIC DNA]</scope>
    <source>
        <strain evidence="1 2">BN140078</strain>
    </source>
</reference>
<dbReference type="InterPro" id="IPR007833">
    <property type="entry name" value="Capsule_polysaccharide_synth"/>
</dbReference>
<dbReference type="Gene3D" id="3.40.50.12580">
    <property type="match status" value="1"/>
</dbReference>
<evidence type="ECO:0000313" key="1">
    <source>
        <dbReference type="EMBL" id="KAA2245349.1"/>
    </source>
</evidence>
<dbReference type="GO" id="GO:0015774">
    <property type="term" value="P:polysaccharide transport"/>
    <property type="evidence" value="ECO:0007669"/>
    <property type="project" value="InterPro"/>
</dbReference>
<gene>
    <name evidence="1" type="ORF">F0L74_05140</name>
</gene>
<dbReference type="GO" id="GO:0000271">
    <property type="term" value="P:polysaccharide biosynthetic process"/>
    <property type="evidence" value="ECO:0007669"/>
    <property type="project" value="InterPro"/>
</dbReference>
<dbReference type="Proteomes" id="UP000324611">
    <property type="component" value="Unassembled WGS sequence"/>
</dbReference>
<dbReference type="EMBL" id="VUOC01000001">
    <property type="protein sequence ID" value="KAA2245349.1"/>
    <property type="molecule type" value="Genomic_DNA"/>
</dbReference>
<keyword evidence="2" id="KW-1185">Reference proteome</keyword>
<protein>
    <recommendedName>
        <fullName evidence="3">Capsular polysaccharide biosynthesis protein</fullName>
    </recommendedName>
</protein>
<dbReference type="AlphaFoldDB" id="A0A5B2W549"/>
<organism evidence="1 2">
    <name type="scientific">Chitinophaga agrisoli</name>
    <dbReference type="NCBI Taxonomy" id="2607653"/>
    <lineage>
        <taxon>Bacteria</taxon>
        <taxon>Pseudomonadati</taxon>
        <taxon>Bacteroidota</taxon>
        <taxon>Chitinophagia</taxon>
        <taxon>Chitinophagales</taxon>
        <taxon>Chitinophagaceae</taxon>
        <taxon>Chitinophaga</taxon>
    </lineage>
</organism>
<dbReference type="Pfam" id="PF05159">
    <property type="entry name" value="Capsule_synth"/>
    <property type="match status" value="1"/>
</dbReference>